<proteinExistence type="predicted"/>
<evidence type="ECO:0000313" key="2">
    <source>
        <dbReference type="EMBL" id="TBU03825.1"/>
    </source>
</evidence>
<sequence>MQEKFVALHPNPVTHHPTDSHFSKNQGTILDQGEAKTCLRVESTHKKPYSSYKIDDGSNFGDNSSFSTPEGVSHKISKNNNAPSKKSFKPYFNYSENMAIPDISIILDIDVLFDDILKEGIFAKYFLLARNLLIIEKNIINIDAIKKKEFEDLFKKNGKNMDLAVPETSIFYNIPLLFHLHKLLEVEIYSCTPHVKYYVRIAFCLKLVKSILIKTSEMIADILDPSKSTYIENIYFDRNFPKNFRIYNNLTVIIKIFTIICVNKSEILQGYLELFSAAREWHKAKLPNNSCSEKKVFTDKNIWYLFDVMFRYEYFDIKTYDNNKDPKKIIRNVTINNINNLYVALIKKVTNARLCFKLLDKKDKKDKKLKLKNTKRFGRDQCVIANNRHYRATNSFFGPTNDQDDCFKHANMKNTIPHILDRETIHEVLGENIKTDKEVILNQNASTSGITETYLNIDINKDQQRRNSPNFFRLRKLPNMNFSLYNGKEEQDTGTEPMQTIKIPGIHIQEGNFSSLPDSISPPSIDIPKCSMEEVANNIINYSEKSKLPEILILLEDGYLIKNHISALGTKKYFLILKNLIKIENKILDYFQKNIENFDLSAPQGSILLQLPVFIAIKKAIEERINLAKSDIKNYVTVFFGLQGIESYIKYTDKEVKKILNAPKATDSCSINRKLQLSLVLYTNISLESSLVYFRNHLIVSSGAINNISDKISPVLLAVMFYFDEEEITEIYTLYGSFNTSSSSDSKFLNKKEQEKTIFSNHLIFKIIKYYFDIFDTLYMKKPFKFSSFASNQTKYESLKKRFDRLSKDEAYFKKEHTDSLIFLLEKTHALFMY</sequence>
<feature type="region of interest" description="Disordered" evidence="1">
    <location>
        <begin position="1"/>
        <end position="24"/>
    </location>
</feature>
<dbReference type="EMBL" id="PITJ01000226">
    <property type="protein sequence ID" value="TBU03825.1"/>
    <property type="molecule type" value="Genomic_DNA"/>
</dbReference>
<dbReference type="Proteomes" id="UP000292362">
    <property type="component" value="Unassembled WGS sequence"/>
</dbReference>
<organism evidence="2 3">
    <name type="scientific">Hamiltosporidium tvaerminnensis</name>
    <dbReference type="NCBI Taxonomy" id="1176355"/>
    <lineage>
        <taxon>Eukaryota</taxon>
        <taxon>Fungi</taxon>
        <taxon>Fungi incertae sedis</taxon>
        <taxon>Microsporidia</taxon>
        <taxon>Dubosqiidae</taxon>
        <taxon>Hamiltosporidium</taxon>
    </lineage>
</organism>
<reference evidence="2 3" key="1">
    <citation type="submission" date="2017-12" db="EMBL/GenBank/DDBJ databases">
        <authorList>
            <person name="Pombert J.-F."/>
            <person name="Haag K.L."/>
            <person name="Ebert D."/>
        </authorList>
    </citation>
    <scope>NUCLEOTIDE SEQUENCE [LARGE SCALE GENOMIC DNA]</scope>
    <source>
        <strain evidence="2">FI-OER-3-3</strain>
    </source>
</reference>
<evidence type="ECO:0000313" key="3">
    <source>
        <dbReference type="Proteomes" id="UP000292362"/>
    </source>
</evidence>
<protein>
    <submittedName>
        <fullName evidence="2">Uncharacterized protein</fullName>
    </submittedName>
</protein>
<gene>
    <name evidence="2" type="ORF">CWI37_0226p0020</name>
</gene>
<name>A0A4Q9L998_9MICR</name>
<evidence type="ECO:0000256" key="1">
    <source>
        <dbReference type="SAM" id="MobiDB-lite"/>
    </source>
</evidence>
<dbReference type="VEuPathDB" id="MicrosporidiaDB:CWI37_0226p0020"/>
<dbReference type="AlphaFoldDB" id="A0A4Q9L998"/>
<comment type="caution">
    <text evidence="2">The sequence shown here is derived from an EMBL/GenBank/DDBJ whole genome shotgun (WGS) entry which is preliminary data.</text>
</comment>
<accession>A0A4Q9L998</accession>